<dbReference type="NCBIfam" id="TIGR00444">
    <property type="entry name" value="mazG"/>
    <property type="match status" value="1"/>
</dbReference>
<dbReference type="PANTHER" id="PTHR30522">
    <property type="entry name" value="NUCLEOSIDE TRIPHOSPHATE PYROPHOSPHOHYDROLASE"/>
    <property type="match status" value="1"/>
</dbReference>
<protein>
    <submittedName>
        <fullName evidence="3">Nucleoside triphosphate pyrophosphohydrolase</fullName>
        <ecNumber evidence="3">3.6.1.9</ecNumber>
    </submittedName>
</protein>
<dbReference type="EMBL" id="JAFIRA010000036">
    <property type="protein sequence ID" value="MCJ2543764.1"/>
    <property type="molecule type" value="Genomic_DNA"/>
</dbReference>
<sequence>MLQTLDSLQPGWPKHLAQWCITGRGSLLLKRCGEGDPAELREVLQTVCASGQSLTLLAEDLEVVAGPLTLQSWDPQSTGHFTHLYLERSASAQHMSRLAAIVAQLRAPTGCPWDQAQTPESLTPYILEEAYETVAAIRAGDPAAIADELGDLLLQVVLQSQISAEQGQFDLETVAAAIADKLIRRHPHVFGEAAIADLPELHRTWEDIKQTEQPDQTLGQKLLHYAQSLPPLMAALKISRKVVGAGFEWPDVEGIWAKIREEEAELRQELERATPDPARQSAELGDLLFALVNLGRWYELDAAQALTETNLRFARRFLCMEELAREQAEHTESEPPNNGSTPHLKGRTLQELEALWQQAKQQHP</sequence>
<keyword evidence="4" id="KW-1185">Reference proteome</keyword>
<dbReference type="InterPro" id="IPR048011">
    <property type="entry name" value="NTP-PPase_MazG-like_C"/>
</dbReference>
<evidence type="ECO:0000256" key="1">
    <source>
        <dbReference type="SAM" id="MobiDB-lite"/>
    </source>
</evidence>
<organism evidence="3 4">
    <name type="scientific">Thermostichus vulcanus str. 'Rupite'</name>
    <dbReference type="NCBI Taxonomy" id="2813851"/>
    <lineage>
        <taxon>Bacteria</taxon>
        <taxon>Bacillati</taxon>
        <taxon>Cyanobacteriota</taxon>
        <taxon>Cyanophyceae</taxon>
        <taxon>Thermostichales</taxon>
        <taxon>Thermostichaceae</taxon>
        <taxon>Thermostichus</taxon>
    </lineage>
</organism>
<evidence type="ECO:0000313" key="3">
    <source>
        <dbReference type="EMBL" id="MCJ2543764.1"/>
    </source>
</evidence>
<dbReference type="EC" id="3.6.1.9" evidence="3"/>
<dbReference type="Pfam" id="PF03819">
    <property type="entry name" value="MazG"/>
    <property type="match status" value="1"/>
</dbReference>
<proteinExistence type="predicted"/>
<dbReference type="GO" id="GO:0047429">
    <property type="term" value="F:nucleoside triphosphate diphosphatase activity"/>
    <property type="evidence" value="ECO:0007669"/>
    <property type="project" value="UniProtKB-EC"/>
</dbReference>
<dbReference type="SUPFAM" id="SSF101386">
    <property type="entry name" value="all-alpha NTP pyrophosphatases"/>
    <property type="match status" value="2"/>
</dbReference>
<evidence type="ECO:0000313" key="4">
    <source>
        <dbReference type="Proteomes" id="UP000830835"/>
    </source>
</evidence>
<dbReference type="Proteomes" id="UP000830835">
    <property type="component" value="Unassembled WGS sequence"/>
</dbReference>
<reference evidence="3" key="1">
    <citation type="submission" date="2021-02" db="EMBL/GenBank/DDBJ databases">
        <title>The CRISPR/cas machinery reduction and long-range gene transfer in the hot spring cyanobacterium Synechococcus.</title>
        <authorList>
            <person name="Dvorak P."/>
            <person name="Jahodarova E."/>
            <person name="Hasler P."/>
            <person name="Poulickova A."/>
        </authorList>
    </citation>
    <scope>NUCLEOTIDE SEQUENCE</scope>
    <source>
        <strain evidence="3">Rupite</strain>
    </source>
</reference>
<keyword evidence="3" id="KW-0378">Hydrolase</keyword>
<dbReference type="InterPro" id="IPR004518">
    <property type="entry name" value="MazG-like_dom"/>
</dbReference>
<dbReference type="InterPro" id="IPR011551">
    <property type="entry name" value="NTP_PyrPHydrolase_MazG"/>
</dbReference>
<feature type="region of interest" description="Disordered" evidence="1">
    <location>
        <begin position="326"/>
        <end position="364"/>
    </location>
</feature>
<dbReference type="Gene3D" id="1.10.287.1080">
    <property type="entry name" value="MazG-like"/>
    <property type="match status" value="2"/>
</dbReference>
<dbReference type="PANTHER" id="PTHR30522:SF0">
    <property type="entry name" value="NUCLEOSIDE TRIPHOSPHATE PYROPHOSPHOHYDROLASE"/>
    <property type="match status" value="1"/>
</dbReference>
<evidence type="ECO:0000259" key="2">
    <source>
        <dbReference type="Pfam" id="PF03819"/>
    </source>
</evidence>
<accession>A0ABT0CDF9</accession>
<dbReference type="CDD" id="cd11528">
    <property type="entry name" value="NTP-PPase_MazG_Nterm"/>
    <property type="match status" value="1"/>
</dbReference>
<dbReference type="CDD" id="cd11529">
    <property type="entry name" value="NTP-PPase_MazG_Cterm"/>
    <property type="match status" value="1"/>
</dbReference>
<gene>
    <name evidence="3" type="primary">mazG</name>
    <name evidence="3" type="ORF">JX360_12755</name>
</gene>
<dbReference type="NCBIfam" id="NF007113">
    <property type="entry name" value="PRK09562.1"/>
    <property type="match status" value="1"/>
</dbReference>
<comment type="caution">
    <text evidence="3">The sequence shown here is derived from an EMBL/GenBank/DDBJ whole genome shotgun (WGS) entry which is preliminary data.</text>
</comment>
<dbReference type="InterPro" id="IPR048015">
    <property type="entry name" value="NTP-PPase_MazG-like_N"/>
</dbReference>
<name>A0ABT0CDF9_THEVL</name>
<feature type="domain" description="NTP pyrophosphohydrolase MazG-like" evidence="2">
    <location>
        <begin position="117"/>
        <end position="190"/>
    </location>
</feature>